<gene>
    <name evidence="2" type="ORF">EJ08DRAFT_425094</name>
</gene>
<proteinExistence type="predicted"/>
<dbReference type="Proteomes" id="UP000800235">
    <property type="component" value="Unassembled WGS sequence"/>
</dbReference>
<protein>
    <recommendedName>
        <fullName evidence="4">CUE domain-containing protein</fullName>
    </recommendedName>
</protein>
<accession>A0A9P4U343</accession>
<feature type="compositionally biased region" description="Polar residues" evidence="1">
    <location>
        <begin position="7"/>
        <end position="19"/>
    </location>
</feature>
<feature type="region of interest" description="Disordered" evidence="1">
    <location>
        <begin position="1"/>
        <end position="114"/>
    </location>
</feature>
<evidence type="ECO:0000256" key="1">
    <source>
        <dbReference type="SAM" id="MobiDB-lite"/>
    </source>
</evidence>
<sequence>MSDQRPHGQQQEGGLNSNPWEGEQTHLPHNYSSVPPVGGNTPNPWDEGGQQHNRPQQPYNQNTSDSYQNQYQQHQDPYQNHPQHHQDPSRAYSYQPPQNAPPQRQEVRTVDLVPENERGEQFETMQNYEMQKNKPDSQEDLDVATLQKEFPGMDGSLIAAIYGDSKSLGATRELLQALV</sequence>
<evidence type="ECO:0008006" key="4">
    <source>
        <dbReference type="Google" id="ProtNLM"/>
    </source>
</evidence>
<feature type="compositionally biased region" description="Polar residues" evidence="1">
    <location>
        <begin position="50"/>
        <end position="66"/>
    </location>
</feature>
<organism evidence="2 3">
    <name type="scientific">Tothia fuscella</name>
    <dbReference type="NCBI Taxonomy" id="1048955"/>
    <lineage>
        <taxon>Eukaryota</taxon>
        <taxon>Fungi</taxon>
        <taxon>Dikarya</taxon>
        <taxon>Ascomycota</taxon>
        <taxon>Pezizomycotina</taxon>
        <taxon>Dothideomycetes</taxon>
        <taxon>Pleosporomycetidae</taxon>
        <taxon>Venturiales</taxon>
        <taxon>Cylindrosympodiaceae</taxon>
        <taxon>Tothia</taxon>
    </lineage>
</organism>
<reference evidence="2" key="1">
    <citation type="journal article" date="2020" name="Stud. Mycol.">
        <title>101 Dothideomycetes genomes: a test case for predicting lifestyles and emergence of pathogens.</title>
        <authorList>
            <person name="Haridas S."/>
            <person name="Albert R."/>
            <person name="Binder M."/>
            <person name="Bloem J."/>
            <person name="Labutti K."/>
            <person name="Salamov A."/>
            <person name="Andreopoulos B."/>
            <person name="Baker S."/>
            <person name="Barry K."/>
            <person name="Bills G."/>
            <person name="Bluhm B."/>
            <person name="Cannon C."/>
            <person name="Castanera R."/>
            <person name="Culley D."/>
            <person name="Daum C."/>
            <person name="Ezra D."/>
            <person name="Gonzalez J."/>
            <person name="Henrissat B."/>
            <person name="Kuo A."/>
            <person name="Liang C."/>
            <person name="Lipzen A."/>
            <person name="Lutzoni F."/>
            <person name="Magnuson J."/>
            <person name="Mondo S."/>
            <person name="Nolan M."/>
            <person name="Ohm R."/>
            <person name="Pangilinan J."/>
            <person name="Park H.-J."/>
            <person name="Ramirez L."/>
            <person name="Alfaro M."/>
            <person name="Sun H."/>
            <person name="Tritt A."/>
            <person name="Yoshinaga Y."/>
            <person name="Zwiers L.-H."/>
            <person name="Turgeon B."/>
            <person name="Goodwin S."/>
            <person name="Spatafora J."/>
            <person name="Crous P."/>
            <person name="Grigoriev I."/>
        </authorList>
    </citation>
    <scope>NUCLEOTIDE SEQUENCE</scope>
    <source>
        <strain evidence="2">CBS 130266</strain>
    </source>
</reference>
<comment type="caution">
    <text evidence="2">The sequence shown here is derived from an EMBL/GenBank/DDBJ whole genome shotgun (WGS) entry which is preliminary data.</text>
</comment>
<feature type="compositionally biased region" description="Low complexity" evidence="1">
    <location>
        <begin position="67"/>
        <end position="81"/>
    </location>
</feature>
<evidence type="ECO:0000313" key="3">
    <source>
        <dbReference type="Proteomes" id="UP000800235"/>
    </source>
</evidence>
<name>A0A9P4U343_9PEZI</name>
<dbReference type="AlphaFoldDB" id="A0A9P4U343"/>
<keyword evidence="3" id="KW-1185">Reference proteome</keyword>
<dbReference type="OrthoDB" id="20105at2759"/>
<evidence type="ECO:0000313" key="2">
    <source>
        <dbReference type="EMBL" id="KAF2434648.1"/>
    </source>
</evidence>
<feature type="compositionally biased region" description="Basic and acidic residues" evidence="1">
    <location>
        <begin position="105"/>
        <end position="114"/>
    </location>
</feature>
<dbReference type="EMBL" id="MU007015">
    <property type="protein sequence ID" value="KAF2434648.1"/>
    <property type="molecule type" value="Genomic_DNA"/>
</dbReference>